<protein>
    <submittedName>
        <fullName evidence="2">Uncharacterized protein</fullName>
    </submittedName>
</protein>
<comment type="caution">
    <text evidence="2">The sequence shown here is derived from an EMBL/GenBank/DDBJ whole genome shotgun (WGS) entry which is preliminary data.</text>
</comment>
<feature type="compositionally biased region" description="Basic residues" evidence="1">
    <location>
        <begin position="279"/>
        <end position="296"/>
    </location>
</feature>
<evidence type="ECO:0000313" key="2">
    <source>
        <dbReference type="EMBL" id="CAK7216651.1"/>
    </source>
</evidence>
<organism evidence="2 3">
    <name type="scientific">Sporothrix eucalyptigena</name>
    <dbReference type="NCBI Taxonomy" id="1812306"/>
    <lineage>
        <taxon>Eukaryota</taxon>
        <taxon>Fungi</taxon>
        <taxon>Dikarya</taxon>
        <taxon>Ascomycota</taxon>
        <taxon>Pezizomycotina</taxon>
        <taxon>Sordariomycetes</taxon>
        <taxon>Sordariomycetidae</taxon>
        <taxon>Ophiostomatales</taxon>
        <taxon>Ophiostomataceae</taxon>
        <taxon>Sporothrix</taxon>
    </lineage>
</organism>
<feature type="region of interest" description="Disordered" evidence="1">
    <location>
        <begin position="171"/>
        <end position="194"/>
    </location>
</feature>
<name>A0ABP0BBT0_9PEZI</name>
<sequence length="370" mass="41173">MDEMTASRDNGTFDSAVAVPVPLPADDPELLYPFYHQRGRRRRRSPLPLPYYDGLNVPFSLAMTSVVGNHTQRPQNHPPRVPPRPKNRPRPRQETPSGSSGTFRGRRRHRSPSIGPTSAYTAAIRKASTRPTTRSSSVASSMRHASRPSSPHECRGAANGWVCRSISRSRGRAPVVNNSNSKNGKRGLESPSPRRKVVALRASMDMDHHGLVHHHNNYDYNHHLFQTRQYTKPLSRRSHCPSRSGSAEGYHHDEDMTSSGIMRVDGASSSVVDPVAMASRRRRRRQRTQSRPRPRRTMTGESMSATNSNHDVFGVTSYYTLDSGSNGHIGLHVNEPIDATMGPSRPRFQMLLGDSSDTTSDGDAMDVEIE</sequence>
<evidence type="ECO:0000256" key="1">
    <source>
        <dbReference type="SAM" id="MobiDB-lite"/>
    </source>
</evidence>
<keyword evidence="3" id="KW-1185">Reference proteome</keyword>
<feature type="region of interest" description="Disordered" evidence="1">
    <location>
        <begin position="69"/>
        <end position="157"/>
    </location>
</feature>
<dbReference type="EMBL" id="CAWUHD010000021">
    <property type="protein sequence ID" value="CAK7216651.1"/>
    <property type="molecule type" value="Genomic_DNA"/>
</dbReference>
<evidence type="ECO:0000313" key="3">
    <source>
        <dbReference type="Proteomes" id="UP001642482"/>
    </source>
</evidence>
<proteinExistence type="predicted"/>
<feature type="compositionally biased region" description="Polar residues" evidence="1">
    <location>
        <begin position="299"/>
        <end position="309"/>
    </location>
</feature>
<feature type="compositionally biased region" description="Low complexity" evidence="1">
    <location>
        <begin position="125"/>
        <end position="143"/>
    </location>
</feature>
<gene>
    <name evidence="2" type="ORF">SEUCBS140593_002943</name>
</gene>
<dbReference type="Proteomes" id="UP001642482">
    <property type="component" value="Unassembled WGS sequence"/>
</dbReference>
<feature type="region of interest" description="Disordered" evidence="1">
    <location>
        <begin position="1"/>
        <end position="30"/>
    </location>
</feature>
<accession>A0ABP0BBT0</accession>
<feature type="region of interest" description="Disordered" evidence="1">
    <location>
        <begin position="234"/>
        <end position="309"/>
    </location>
</feature>
<reference evidence="2 3" key="1">
    <citation type="submission" date="2024-01" db="EMBL/GenBank/DDBJ databases">
        <authorList>
            <person name="Allen C."/>
            <person name="Tagirdzhanova G."/>
        </authorList>
    </citation>
    <scope>NUCLEOTIDE SEQUENCE [LARGE SCALE GENOMIC DNA]</scope>
</reference>